<evidence type="ECO:0000256" key="1">
    <source>
        <dbReference type="PROSITE-ProRule" id="PRU00169"/>
    </source>
</evidence>
<dbReference type="Gene3D" id="3.40.50.2300">
    <property type="match status" value="1"/>
</dbReference>
<dbReference type="Pfam" id="PF03861">
    <property type="entry name" value="ANTAR"/>
    <property type="match status" value="1"/>
</dbReference>
<dbReference type="KEGG" id="sphj:BSL82_02985"/>
<dbReference type="InterPro" id="IPR005561">
    <property type="entry name" value="ANTAR"/>
</dbReference>
<reference evidence="5" key="1">
    <citation type="submission" date="2016-11" db="EMBL/GenBank/DDBJ databases">
        <title>Complete Genome Sequence of alachlor-degrading Sphingomonas sp. strain JJ-A5.</title>
        <authorList>
            <person name="Lee H."/>
            <person name="Ka J.-O."/>
        </authorList>
    </citation>
    <scope>NUCLEOTIDE SEQUENCE [LARGE SCALE GENOMIC DNA]</scope>
    <source>
        <strain evidence="5">JJ-A5</strain>
    </source>
</reference>
<proteinExistence type="predicted"/>
<dbReference type="InterPro" id="IPR036388">
    <property type="entry name" value="WH-like_DNA-bd_sf"/>
</dbReference>
<name>A0A1L3ZZ53_9SPHN</name>
<dbReference type="STRING" id="1921510.BSL82_02985"/>
<protein>
    <submittedName>
        <fullName evidence="4">Two-component system response regulator</fullName>
    </submittedName>
</protein>
<dbReference type="AlphaFoldDB" id="A0A1L3ZZ53"/>
<dbReference type="InterPro" id="IPR001789">
    <property type="entry name" value="Sig_transdc_resp-reg_receiver"/>
</dbReference>
<organism evidence="4 5">
    <name type="scientific">Tardibacter chloracetimidivorans</name>
    <dbReference type="NCBI Taxonomy" id="1921510"/>
    <lineage>
        <taxon>Bacteria</taxon>
        <taxon>Pseudomonadati</taxon>
        <taxon>Pseudomonadota</taxon>
        <taxon>Alphaproteobacteria</taxon>
        <taxon>Sphingomonadales</taxon>
        <taxon>Sphingomonadaceae</taxon>
        <taxon>Tardibacter</taxon>
    </lineage>
</organism>
<dbReference type="OrthoDB" id="9795002at2"/>
<feature type="domain" description="Response regulatory" evidence="2">
    <location>
        <begin position="2"/>
        <end position="116"/>
    </location>
</feature>
<sequence>MRIVIIDETKARAAVIEAGLREAGLSDIHILSERQGLVSRLAALAADVVLIDLSNPSRDVLEEYFTVSRALARPVAMFVDQSIPGDIEAAIDAGVSAYVVDGFRKERIKPVLDLAVSRFNAFARLQNELNEARNALADRKAIDKAKALLMRRRGIDEPAAYALLRKAAMNQGRRIGEVAAALIAAEELLGDGQ</sequence>
<dbReference type="EMBL" id="CP018221">
    <property type="protein sequence ID" value="API60914.1"/>
    <property type="molecule type" value="Genomic_DNA"/>
</dbReference>
<accession>A0A1L3ZZ53</accession>
<dbReference type="SUPFAM" id="SSF52172">
    <property type="entry name" value="CheY-like"/>
    <property type="match status" value="1"/>
</dbReference>
<dbReference type="Proteomes" id="UP000182063">
    <property type="component" value="Chromosome"/>
</dbReference>
<dbReference type="SMART" id="SM01012">
    <property type="entry name" value="ANTAR"/>
    <property type="match status" value="1"/>
</dbReference>
<dbReference type="PANTHER" id="PTHR43367">
    <property type="match status" value="1"/>
</dbReference>
<dbReference type="Gene3D" id="1.10.10.10">
    <property type="entry name" value="Winged helix-like DNA-binding domain superfamily/Winged helix DNA-binding domain"/>
    <property type="match status" value="1"/>
</dbReference>
<dbReference type="PANTHER" id="PTHR43367:SF1">
    <property type="entry name" value="TWO-COMPONENT RESPONSE REGULATOR-LIKE APRR6-RELATED"/>
    <property type="match status" value="1"/>
</dbReference>
<dbReference type="PROSITE" id="PS50110">
    <property type="entry name" value="RESPONSE_REGULATORY"/>
    <property type="match status" value="1"/>
</dbReference>
<dbReference type="PROSITE" id="PS50921">
    <property type="entry name" value="ANTAR"/>
    <property type="match status" value="1"/>
</dbReference>
<feature type="modified residue" description="4-aspartylphosphate" evidence="1">
    <location>
        <position position="52"/>
    </location>
</feature>
<dbReference type="GO" id="GO:0003723">
    <property type="term" value="F:RNA binding"/>
    <property type="evidence" value="ECO:0007669"/>
    <property type="project" value="InterPro"/>
</dbReference>
<dbReference type="GO" id="GO:0000160">
    <property type="term" value="P:phosphorelay signal transduction system"/>
    <property type="evidence" value="ECO:0007669"/>
    <property type="project" value="InterPro"/>
</dbReference>
<gene>
    <name evidence="4" type="ORF">BSL82_02985</name>
</gene>
<dbReference type="InterPro" id="IPR008327">
    <property type="entry name" value="Sig_transdc_resp-reg_antiterm"/>
</dbReference>
<evidence type="ECO:0000259" key="2">
    <source>
        <dbReference type="PROSITE" id="PS50110"/>
    </source>
</evidence>
<evidence type="ECO:0000313" key="5">
    <source>
        <dbReference type="Proteomes" id="UP000182063"/>
    </source>
</evidence>
<keyword evidence="5" id="KW-1185">Reference proteome</keyword>
<evidence type="ECO:0000313" key="4">
    <source>
        <dbReference type="EMBL" id="API60914.1"/>
    </source>
</evidence>
<evidence type="ECO:0000259" key="3">
    <source>
        <dbReference type="PROSITE" id="PS50921"/>
    </source>
</evidence>
<dbReference type="RefSeq" id="WP_072598567.1">
    <property type="nucleotide sequence ID" value="NZ_CP018221.1"/>
</dbReference>
<dbReference type="InterPro" id="IPR011006">
    <property type="entry name" value="CheY-like_superfamily"/>
</dbReference>
<feature type="domain" description="ANTAR" evidence="3">
    <location>
        <begin position="122"/>
        <end position="183"/>
    </location>
</feature>
<dbReference type="PIRSF" id="PIRSF036382">
    <property type="entry name" value="RR_antiterm"/>
    <property type="match status" value="1"/>
</dbReference>
<keyword evidence="1" id="KW-0597">Phosphoprotein</keyword>